<dbReference type="InterPro" id="IPR009155">
    <property type="entry name" value="Cyt_b562"/>
</dbReference>
<evidence type="ECO:0000313" key="5">
    <source>
        <dbReference type="EMBL" id="MBD5779550.1"/>
    </source>
</evidence>
<evidence type="ECO:0000256" key="2">
    <source>
        <dbReference type="ARBA" id="ARBA00022729"/>
    </source>
</evidence>
<organism evidence="5 6">
    <name type="scientific">Pelagicoccus enzymogenes</name>
    <dbReference type="NCBI Taxonomy" id="2773457"/>
    <lineage>
        <taxon>Bacteria</taxon>
        <taxon>Pseudomonadati</taxon>
        <taxon>Verrucomicrobiota</taxon>
        <taxon>Opitutia</taxon>
        <taxon>Puniceicoccales</taxon>
        <taxon>Pelagicoccaceae</taxon>
        <taxon>Pelagicoccus</taxon>
    </lineage>
</organism>
<keyword evidence="6" id="KW-1185">Reference proteome</keyword>
<dbReference type="GO" id="GO:0022900">
    <property type="term" value="P:electron transport chain"/>
    <property type="evidence" value="ECO:0007669"/>
    <property type="project" value="InterPro"/>
</dbReference>
<dbReference type="AlphaFoldDB" id="A0A927IHK4"/>
<comment type="similarity">
    <text evidence="1">Belongs to the cytochrome b562 family.</text>
</comment>
<reference evidence="5" key="1">
    <citation type="submission" date="2020-09" db="EMBL/GenBank/DDBJ databases">
        <title>Pelagicoccus enzymogenes sp. nov. with an EPS production, isolated from marine sediment.</title>
        <authorList>
            <person name="Feng X."/>
        </authorList>
    </citation>
    <scope>NUCLEOTIDE SEQUENCE</scope>
    <source>
        <strain evidence="5">NFK12</strain>
    </source>
</reference>
<feature type="signal peptide" evidence="4">
    <location>
        <begin position="1"/>
        <end position="22"/>
    </location>
</feature>
<feature type="region of interest" description="Disordered" evidence="3">
    <location>
        <begin position="118"/>
        <end position="148"/>
    </location>
</feature>
<dbReference type="GO" id="GO:0005506">
    <property type="term" value="F:iron ion binding"/>
    <property type="evidence" value="ECO:0007669"/>
    <property type="project" value="InterPro"/>
</dbReference>
<dbReference type="EMBL" id="JACYFG010000009">
    <property type="protein sequence ID" value="MBD5779550.1"/>
    <property type="molecule type" value="Genomic_DNA"/>
</dbReference>
<dbReference type="GO" id="GO:0042597">
    <property type="term" value="C:periplasmic space"/>
    <property type="evidence" value="ECO:0007669"/>
    <property type="project" value="InterPro"/>
</dbReference>
<gene>
    <name evidence="5" type="ORF">IEN85_08590</name>
</gene>
<accession>A0A927IHK4</accession>
<keyword evidence="2 4" id="KW-0732">Signal</keyword>
<evidence type="ECO:0000256" key="4">
    <source>
        <dbReference type="SAM" id="SignalP"/>
    </source>
</evidence>
<dbReference type="InterPro" id="IPR010980">
    <property type="entry name" value="Cyt_c/b562"/>
</dbReference>
<dbReference type="GO" id="GO:0020037">
    <property type="term" value="F:heme binding"/>
    <property type="evidence" value="ECO:0007669"/>
    <property type="project" value="InterPro"/>
</dbReference>
<protein>
    <recommendedName>
        <fullName evidence="7">Cytochrome b562</fullName>
    </recommendedName>
</protein>
<dbReference type="GO" id="GO:0009055">
    <property type="term" value="F:electron transfer activity"/>
    <property type="evidence" value="ECO:0007669"/>
    <property type="project" value="InterPro"/>
</dbReference>
<dbReference type="RefSeq" id="WP_191616688.1">
    <property type="nucleotide sequence ID" value="NZ_JACYFG010000009.1"/>
</dbReference>
<evidence type="ECO:0008006" key="7">
    <source>
        <dbReference type="Google" id="ProtNLM"/>
    </source>
</evidence>
<dbReference type="Gene3D" id="1.20.120.10">
    <property type="entry name" value="Cytochrome c/b562"/>
    <property type="match status" value="1"/>
</dbReference>
<sequence>MKKKTLLFLVASLIFSSQYALAQHHDDHEHTPLEEEMEHIGDAWKLVRRAVRNPDQFPAAAEQVEIMIKHAKKSIDMEPSLLAQQEGDAAKKKFIEGYKKGMKHTVSLLEELHAALKAGDAEKASATIDKINDARKKGHKAYKPEDED</sequence>
<feature type="chain" id="PRO_5036792337" description="Cytochrome b562" evidence="4">
    <location>
        <begin position="23"/>
        <end position="148"/>
    </location>
</feature>
<proteinExistence type="inferred from homology"/>
<dbReference type="Proteomes" id="UP000622317">
    <property type="component" value="Unassembled WGS sequence"/>
</dbReference>
<evidence type="ECO:0000256" key="3">
    <source>
        <dbReference type="SAM" id="MobiDB-lite"/>
    </source>
</evidence>
<evidence type="ECO:0000313" key="6">
    <source>
        <dbReference type="Proteomes" id="UP000622317"/>
    </source>
</evidence>
<evidence type="ECO:0000256" key="1">
    <source>
        <dbReference type="ARBA" id="ARBA00005523"/>
    </source>
</evidence>
<dbReference type="SUPFAM" id="SSF47175">
    <property type="entry name" value="Cytochromes"/>
    <property type="match status" value="1"/>
</dbReference>
<dbReference type="Pfam" id="PF07361">
    <property type="entry name" value="Cytochrom_B562"/>
    <property type="match status" value="1"/>
</dbReference>
<name>A0A927IHK4_9BACT</name>
<comment type="caution">
    <text evidence="5">The sequence shown here is derived from an EMBL/GenBank/DDBJ whole genome shotgun (WGS) entry which is preliminary data.</text>
</comment>